<dbReference type="SUPFAM" id="SSF88713">
    <property type="entry name" value="Glycoside hydrolase/deacetylase"/>
    <property type="match status" value="1"/>
</dbReference>
<name>A0ABP7Q3B9_9GAMM</name>
<dbReference type="EMBL" id="BAABBO010000018">
    <property type="protein sequence ID" value="GAA3974421.1"/>
    <property type="molecule type" value="Genomic_DNA"/>
</dbReference>
<dbReference type="InterPro" id="IPR011330">
    <property type="entry name" value="Glyco_hydro/deAcase_b/a-brl"/>
</dbReference>
<dbReference type="Pfam" id="PF04748">
    <property type="entry name" value="Polysacc_deac_2"/>
    <property type="match status" value="1"/>
</dbReference>
<comment type="caution">
    <text evidence="1">The sequence shown here is derived from an EMBL/GenBank/DDBJ whole genome shotgun (WGS) entry which is preliminary data.</text>
</comment>
<dbReference type="PANTHER" id="PTHR30105">
    <property type="entry name" value="UNCHARACTERIZED YIBQ-RELATED"/>
    <property type="match status" value="1"/>
</dbReference>
<reference evidence="2" key="1">
    <citation type="journal article" date="2019" name="Int. J. Syst. Evol. Microbiol.">
        <title>The Global Catalogue of Microorganisms (GCM) 10K type strain sequencing project: providing services to taxonomists for standard genome sequencing and annotation.</title>
        <authorList>
            <consortium name="The Broad Institute Genomics Platform"/>
            <consortium name="The Broad Institute Genome Sequencing Center for Infectious Disease"/>
            <person name="Wu L."/>
            <person name="Ma J."/>
        </authorList>
    </citation>
    <scope>NUCLEOTIDE SEQUENCE [LARGE SCALE GENOMIC DNA]</scope>
    <source>
        <strain evidence="2">JCM 17555</strain>
    </source>
</reference>
<keyword evidence="2" id="KW-1185">Reference proteome</keyword>
<dbReference type="InterPro" id="IPR006837">
    <property type="entry name" value="Divergent_DAC"/>
</dbReference>
<dbReference type="Proteomes" id="UP001501337">
    <property type="component" value="Unassembled WGS sequence"/>
</dbReference>
<proteinExistence type="predicted"/>
<protein>
    <submittedName>
        <fullName evidence="1">Divergent polysaccharide deacetylase family protein</fullName>
    </submittedName>
</protein>
<accession>A0ABP7Q3B9</accession>
<dbReference type="PANTHER" id="PTHR30105:SF2">
    <property type="entry name" value="DIVERGENT POLYSACCHARIDE DEACETYLASE SUPERFAMILY"/>
    <property type="match status" value="1"/>
</dbReference>
<dbReference type="CDD" id="cd10936">
    <property type="entry name" value="CE4_DAC2"/>
    <property type="match status" value="1"/>
</dbReference>
<gene>
    <name evidence="1" type="ORF">GCM10022278_34350</name>
</gene>
<dbReference type="Gene3D" id="3.20.20.370">
    <property type="entry name" value="Glycoside hydrolase/deacetylase"/>
    <property type="match status" value="1"/>
</dbReference>
<evidence type="ECO:0000313" key="1">
    <source>
        <dbReference type="EMBL" id="GAA3974421.1"/>
    </source>
</evidence>
<sequence>MLLLALPPFAAAEVPSVLEMEAGGYDEAPLPAIAIIIDDMGHDNGNGREVIALDAPLTLAFLPHRAATGRHAAEAHRQGKEIMLHMPMQNIYSMALGEGALTEDMSDLQIKATLQNALDDIPFVSGVNNHMGSLLTQDRRAMSAVMTIIQQARIPPLYFIDSRTTAQTVALNTALDHDIPAMKRDVFLDHVVEREEIRFQFKRLISLARKNGTAIAIGHPYRETIDVLREELALLGEAGVTIASVSGLMQIAQDGTPASVDYDRIAKRF</sequence>
<organism evidence="1 2">
    <name type="scientific">Allohahella marinimesophila</name>
    <dbReference type="NCBI Taxonomy" id="1054972"/>
    <lineage>
        <taxon>Bacteria</taxon>
        <taxon>Pseudomonadati</taxon>
        <taxon>Pseudomonadota</taxon>
        <taxon>Gammaproteobacteria</taxon>
        <taxon>Oceanospirillales</taxon>
        <taxon>Hahellaceae</taxon>
        <taxon>Allohahella</taxon>
    </lineage>
</organism>
<evidence type="ECO:0000313" key="2">
    <source>
        <dbReference type="Proteomes" id="UP001501337"/>
    </source>
</evidence>